<sequence length="242" mass="26908">MTYYSGSVAPVPDANRQAYVDHARRAWPLMREHGATRMVETWGEDVAHGKQTDFFRAVAAQDGETPVFSWIEWPDRATADAGFEKMMSDPSFHERLGEVPFDGRRMIFGSFSPLFTAGTDRGAGWYQGFLVPVPEANRQAYADLAREAHETMFAPNGCAGIFECWGEDVPRGQQTDMYRATDAQDGEAIVLSWTAWPDRATCEAAARAMEAAMAAQPMPNMPFDGKRMIWGGFGVLFDSDRA</sequence>
<evidence type="ECO:0000313" key="2">
    <source>
        <dbReference type="Proteomes" id="UP000199555"/>
    </source>
</evidence>
<name>A0A1G9FSB0_9RHOB</name>
<evidence type="ECO:0000313" key="1">
    <source>
        <dbReference type="EMBL" id="SDK90993.1"/>
    </source>
</evidence>
<dbReference type="RefSeq" id="WP_090753802.1">
    <property type="nucleotide sequence ID" value="NZ_FNGE01000004.1"/>
</dbReference>
<dbReference type="InterPro" id="IPR011008">
    <property type="entry name" value="Dimeric_a/b-barrel"/>
</dbReference>
<dbReference type="AlphaFoldDB" id="A0A1G9FSB0"/>
<organism evidence="1 2">
    <name type="scientific">Paracoccus chinensis</name>
    <dbReference type="NCBI Taxonomy" id="525640"/>
    <lineage>
        <taxon>Bacteria</taxon>
        <taxon>Pseudomonadati</taxon>
        <taxon>Pseudomonadota</taxon>
        <taxon>Alphaproteobacteria</taxon>
        <taxon>Rhodobacterales</taxon>
        <taxon>Paracoccaceae</taxon>
        <taxon>Paracoccus</taxon>
    </lineage>
</organism>
<accession>A0A1G9FSB0</accession>
<reference evidence="2" key="1">
    <citation type="submission" date="2016-10" db="EMBL/GenBank/DDBJ databases">
        <authorList>
            <person name="Varghese N."/>
            <person name="Submissions S."/>
        </authorList>
    </citation>
    <scope>NUCLEOTIDE SEQUENCE [LARGE SCALE GENOMIC DNA]</scope>
    <source>
        <strain evidence="2">CGMCC 1.7655</strain>
    </source>
</reference>
<dbReference type="InterPro" id="IPR009874">
    <property type="entry name" value="DUF1428"/>
</dbReference>
<proteinExistence type="predicted"/>
<protein>
    <submittedName>
        <fullName evidence="1">Uncharacterized conserved protein YbaA, DUF1428 family</fullName>
    </submittedName>
</protein>
<gene>
    <name evidence="1" type="ORF">SAMN04487971_10461</name>
</gene>
<keyword evidence="2" id="KW-1185">Reference proteome</keyword>
<dbReference type="SUPFAM" id="SSF54909">
    <property type="entry name" value="Dimeric alpha+beta barrel"/>
    <property type="match status" value="2"/>
</dbReference>
<dbReference type="EMBL" id="FNGE01000004">
    <property type="protein sequence ID" value="SDK90993.1"/>
    <property type="molecule type" value="Genomic_DNA"/>
</dbReference>
<dbReference type="OrthoDB" id="9792392at2"/>
<dbReference type="Pfam" id="PF07237">
    <property type="entry name" value="DUF1428"/>
    <property type="match status" value="2"/>
</dbReference>
<dbReference type="Gene3D" id="3.30.70.100">
    <property type="match status" value="2"/>
</dbReference>
<dbReference type="STRING" id="525640.SAMN04487971_10461"/>
<dbReference type="Proteomes" id="UP000199555">
    <property type="component" value="Unassembled WGS sequence"/>
</dbReference>